<feature type="region of interest" description="Disordered" evidence="1">
    <location>
        <begin position="34"/>
        <end position="58"/>
    </location>
</feature>
<protein>
    <submittedName>
        <fullName evidence="2">Uncharacterized protein</fullName>
    </submittedName>
</protein>
<evidence type="ECO:0000256" key="1">
    <source>
        <dbReference type="SAM" id="MobiDB-lite"/>
    </source>
</evidence>
<organism evidence="2 3">
    <name type="scientific">Actinopolyspora mzabensis</name>
    <dbReference type="NCBI Taxonomy" id="995066"/>
    <lineage>
        <taxon>Bacteria</taxon>
        <taxon>Bacillati</taxon>
        <taxon>Actinomycetota</taxon>
        <taxon>Actinomycetes</taxon>
        <taxon>Actinopolysporales</taxon>
        <taxon>Actinopolysporaceae</taxon>
        <taxon>Actinopolyspora</taxon>
    </lineage>
</organism>
<dbReference type="OrthoDB" id="5195890at2"/>
<accession>A0A1G9DPG0</accession>
<sequence length="75" mass="7904">MPDEVRADAALTEIMPALGLARFSHWRGTLPLSAVTKRRPGSSDLPGRPTADSPLALDGADPDLLARVLAGLRAM</sequence>
<dbReference type="EMBL" id="FNFM01000010">
    <property type="protein sequence ID" value="SDK65730.1"/>
    <property type="molecule type" value="Genomic_DNA"/>
</dbReference>
<dbReference type="RefSeq" id="WP_092630185.1">
    <property type="nucleotide sequence ID" value="NZ_FNFM01000010.1"/>
</dbReference>
<proteinExistence type="predicted"/>
<name>A0A1G9DPG0_ACTMZ</name>
<dbReference type="Proteomes" id="UP000199213">
    <property type="component" value="Unassembled WGS sequence"/>
</dbReference>
<evidence type="ECO:0000313" key="3">
    <source>
        <dbReference type="Proteomes" id="UP000199213"/>
    </source>
</evidence>
<gene>
    <name evidence="2" type="ORF">SAMN04487820_110220</name>
</gene>
<dbReference type="AlphaFoldDB" id="A0A1G9DPG0"/>
<keyword evidence="3" id="KW-1185">Reference proteome</keyword>
<evidence type="ECO:0000313" key="2">
    <source>
        <dbReference type="EMBL" id="SDK65730.1"/>
    </source>
</evidence>
<reference evidence="3" key="1">
    <citation type="submission" date="2016-10" db="EMBL/GenBank/DDBJ databases">
        <authorList>
            <person name="Varghese N."/>
            <person name="Submissions S."/>
        </authorList>
    </citation>
    <scope>NUCLEOTIDE SEQUENCE [LARGE SCALE GENOMIC DNA]</scope>
    <source>
        <strain evidence="3">DSM 45460</strain>
    </source>
</reference>